<dbReference type="AlphaFoldDB" id="A0A9W6FPM0"/>
<dbReference type="Proteomes" id="UP001144396">
    <property type="component" value="Unassembled WGS sequence"/>
</dbReference>
<protein>
    <recommendedName>
        <fullName evidence="3">DUF2071 domain-containing protein</fullName>
    </recommendedName>
</protein>
<evidence type="ECO:0000313" key="1">
    <source>
        <dbReference type="EMBL" id="GLI28169.1"/>
    </source>
</evidence>
<evidence type="ECO:0000313" key="2">
    <source>
        <dbReference type="Proteomes" id="UP001144396"/>
    </source>
</evidence>
<evidence type="ECO:0008006" key="3">
    <source>
        <dbReference type="Google" id="ProtNLM"/>
    </source>
</evidence>
<gene>
    <name evidence="1" type="ORF">ARHIZOSPH14_24110</name>
</gene>
<accession>A0A9W6FPM0</accession>
<name>A0A9W6FPM0_9MICO</name>
<reference evidence="1" key="1">
    <citation type="submission" date="2022-12" db="EMBL/GenBank/DDBJ databases">
        <title>Reference genome sequencing for broad-spectrum identification of bacterial and archaeal isolates by mass spectrometry.</title>
        <authorList>
            <person name="Sekiguchi Y."/>
            <person name="Tourlousse D.M."/>
        </authorList>
    </citation>
    <scope>NUCLEOTIDE SEQUENCE</scope>
    <source>
        <strain evidence="1">14</strain>
    </source>
</reference>
<organism evidence="1 2">
    <name type="scientific">Agromyces rhizosphaerae</name>
    <dbReference type="NCBI Taxonomy" id="88374"/>
    <lineage>
        <taxon>Bacteria</taxon>
        <taxon>Bacillati</taxon>
        <taxon>Actinomycetota</taxon>
        <taxon>Actinomycetes</taxon>
        <taxon>Micrococcales</taxon>
        <taxon>Microbacteriaceae</taxon>
        <taxon>Agromyces</taxon>
    </lineage>
</organism>
<dbReference type="EMBL" id="BSDP01000001">
    <property type="protein sequence ID" value="GLI28169.1"/>
    <property type="molecule type" value="Genomic_DNA"/>
</dbReference>
<dbReference type="Pfam" id="PF09844">
    <property type="entry name" value="DUF2071"/>
    <property type="match status" value="1"/>
</dbReference>
<proteinExistence type="predicted"/>
<keyword evidence="2" id="KW-1185">Reference proteome</keyword>
<dbReference type="InterPro" id="IPR018644">
    <property type="entry name" value="DUF2071"/>
</dbReference>
<sequence length="253" mass="27372">MIPWTVPLDGTIERRLLINYRLDPDVARALLPRPLRPQLVDGSAVAGVCLIRLGALRPAGLTARVGLRSENAAHRIAVEWDGDGGIRTGVYIPERHSASRLPVAVGGRLFPGVHRPARFDVSDRGAQCSVRMTAADASVGADIELTDEWSSTLFPTLDDASAFFRKDDVGWSPDRTGGALEGVRLGTRDWSVTAGRAIHVSSSVFDALPRGAAVLDDVLVMRDVPVRWTAPRHGAPGGTRTPNRLLRTQLLFH</sequence>
<comment type="caution">
    <text evidence="1">The sequence shown here is derived from an EMBL/GenBank/DDBJ whole genome shotgun (WGS) entry which is preliminary data.</text>
</comment>